<sequence>MTASIERPRVQECTVASCAYNRTNDCHAFAITVGSSDHAHCHTFVEMPVRGGIEQLIAQVGACSRSDCRHNSELECHAPAITVAPDQDMADCVTYQPLTM</sequence>
<evidence type="ECO:0000313" key="2">
    <source>
        <dbReference type="EMBL" id="SCE92797.1"/>
    </source>
</evidence>
<dbReference type="RefSeq" id="WP_088960584.1">
    <property type="nucleotide sequence ID" value="NZ_LT607410.1"/>
</dbReference>
<name>A0A1C4W993_9ACTN</name>
<feature type="domain" description="DUF1540" evidence="1">
    <location>
        <begin position="63"/>
        <end position="95"/>
    </location>
</feature>
<dbReference type="AlphaFoldDB" id="A0A1C4W993"/>
<protein>
    <recommendedName>
        <fullName evidence="1">DUF1540 domain-containing protein</fullName>
    </recommendedName>
</protein>
<gene>
    <name evidence="2" type="ORF">GA0074696_1709</name>
</gene>
<dbReference type="Pfam" id="PF07561">
    <property type="entry name" value="DUF1540"/>
    <property type="match status" value="2"/>
</dbReference>
<accession>A0A1C4W993</accession>
<dbReference type="EMBL" id="LT607410">
    <property type="protein sequence ID" value="SCE92797.1"/>
    <property type="molecule type" value="Genomic_DNA"/>
</dbReference>
<proteinExistence type="predicted"/>
<evidence type="ECO:0000259" key="1">
    <source>
        <dbReference type="Pfam" id="PF07561"/>
    </source>
</evidence>
<dbReference type="Proteomes" id="UP000198228">
    <property type="component" value="Chromosome I"/>
</dbReference>
<evidence type="ECO:0000313" key="3">
    <source>
        <dbReference type="Proteomes" id="UP000198228"/>
    </source>
</evidence>
<organism evidence="2 3">
    <name type="scientific">Micromonospora purpureochromogenes</name>
    <dbReference type="NCBI Taxonomy" id="47872"/>
    <lineage>
        <taxon>Bacteria</taxon>
        <taxon>Bacillati</taxon>
        <taxon>Actinomycetota</taxon>
        <taxon>Actinomycetes</taxon>
        <taxon>Micromonosporales</taxon>
        <taxon>Micromonosporaceae</taxon>
        <taxon>Micromonospora</taxon>
    </lineage>
</organism>
<dbReference type="InterPro" id="IPR011437">
    <property type="entry name" value="DUF1540"/>
</dbReference>
<feature type="domain" description="DUF1540" evidence="1">
    <location>
        <begin position="13"/>
        <end position="44"/>
    </location>
</feature>
<reference evidence="2 3" key="1">
    <citation type="submission" date="2016-06" db="EMBL/GenBank/DDBJ databases">
        <authorList>
            <person name="Kjaerup R.B."/>
            <person name="Dalgaard T.S."/>
            <person name="Juul-Madsen H.R."/>
        </authorList>
    </citation>
    <scope>NUCLEOTIDE SEQUENCE [LARGE SCALE GENOMIC DNA]</scope>
    <source>
        <strain evidence="2 3">DSM 43821</strain>
    </source>
</reference>